<dbReference type="Pfam" id="PF00583">
    <property type="entry name" value="Acetyltransf_1"/>
    <property type="match status" value="1"/>
</dbReference>
<evidence type="ECO:0000259" key="1">
    <source>
        <dbReference type="PROSITE" id="PS51186"/>
    </source>
</evidence>
<keyword evidence="3" id="KW-1185">Reference proteome</keyword>
<reference evidence="3" key="1">
    <citation type="journal article" date="2019" name="Int. J. Syst. Evol. Microbiol.">
        <title>The Global Catalogue of Microorganisms (GCM) 10K type strain sequencing project: providing services to taxonomists for standard genome sequencing and annotation.</title>
        <authorList>
            <consortium name="The Broad Institute Genomics Platform"/>
            <consortium name="The Broad Institute Genome Sequencing Center for Infectious Disease"/>
            <person name="Wu L."/>
            <person name="Ma J."/>
        </authorList>
    </citation>
    <scope>NUCLEOTIDE SEQUENCE [LARGE SCALE GENOMIC DNA]</scope>
    <source>
        <strain evidence="3">CCUG 59189</strain>
    </source>
</reference>
<dbReference type="EC" id="2.3.1.-" evidence="2"/>
<dbReference type="PANTHER" id="PTHR43259:SF1">
    <property type="entry name" value="N-ACETYLTRANSFERASE DOMAIN-CONTAINING PROTEIN"/>
    <property type="match status" value="1"/>
</dbReference>
<comment type="caution">
    <text evidence="2">The sequence shown here is derived from an EMBL/GenBank/DDBJ whole genome shotgun (WGS) entry which is preliminary data.</text>
</comment>
<dbReference type="PANTHER" id="PTHR43259">
    <property type="entry name" value="SPT10P"/>
    <property type="match status" value="1"/>
</dbReference>
<dbReference type="RefSeq" id="WP_379321955.1">
    <property type="nucleotide sequence ID" value="NZ_JBHTLM010000033.1"/>
</dbReference>
<dbReference type="InterPro" id="IPR000182">
    <property type="entry name" value="GNAT_dom"/>
</dbReference>
<sequence>MATIKLVKMNEKEYMQFRSRSISDYAADKVEAGTWSTAEAALRSEEEFNQALPDGLETKDAFIFTIQDQTENITVGYVWFNLMERNGSRFAFIMDILIFEEYQGRGYGKETMAAIDDEVRKLGLKQISLHVFGHNERAFRLYQKMGYEVTDIQMTKKL</sequence>
<feature type="domain" description="N-acetyltransferase" evidence="1">
    <location>
        <begin position="15"/>
        <end position="158"/>
    </location>
</feature>
<dbReference type="PROSITE" id="PS51186">
    <property type="entry name" value="GNAT"/>
    <property type="match status" value="1"/>
</dbReference>
<dbReference type="GO" id="GO:0016746">
    <property type="term" value="F:acyltransferase activity"/>
    <property type="evidence" value="ECO:0007669"/>
    <property type="project" value="UniProtKB-KW"/>
</dbReference>
<accession>A0ABW3S5S7</accession>
<protein>
    <submittedName>
        <fullName evidence="2">GNAT family N-acetyltransferase</fullName>
        <ecNumber evidence="2">2.3.1.-</ecNumber>
    </submittedName>
</protein>
<evidence type="ECO:0000313" key="2">
    <source>
        <dbReference type="EMBL" id="MFD1179530.1"/>
    </source>
</evidence>
<keyword evidence="2" id="KW-0808">Transferase</keyword>
<dbReference type="InterPro" id="IPR052829">
    <property type="entry name" value="N-acetyltransferase_domain"/>
</dbReference>
<dbReference type="Proteomes" id="UP001597262">
    <property type="component" value="Unassembled WGS sequence"/>
</dbReference>
<organism evidence="2 3">
    <name type="scientific">Paenibacillus puldeungensis</name>
    <dbReference type="NCBI Taxonomy" id="696536"/>
    <lineage>
        <taxon>Bacteria</taxon>
        <taxon>Bacillati</taxon>
        <taxon>Bacillota</taxon>
        <taxon>Bacilli</taxon>
        <taxon>Bacillales</taxon>
        <taxon>Paenibacillaceae</taxon>
        <taxon>Paenibacillus</taxon>
    </lineage>
</organism>
<dbReference type="CDD" id="cd04301">
    <property type="entry name" value="NAT_SF"/>
    <property type="match status" value="1"/>
</dbReference>
<proteinExistence type="predicted"/>
<dbReference type="EMBL" id="JBHTLM010000033">
    <property type="protein sequence ID" value="MFD1179530.1"/>
    <property type="molecule type" value="Genomic_DNA"/>
</dbReference>
<name>A0ABW3S5S7_9BACL</name>
<keyword evidence="2" id="KW-0012">Acyltransferase</keyword>
<dbReference type="SUPFAM" id="SSF55729">
    <property type="entry name" value="Acyl-CoA N-acyltransferases (Nat)"/>
    <property type="match status" value="1"/>
</dbReference>
<evidence type="ECO:0000313" key="3">
    <source>
        <dbReference type="Proteomes" id="UP001597262"/>
    </source>
</evidence>
<gene>
    <name evidence="2" type="ORF">ACFQ3W_24980</name>
</gene>
<dbReference type="Gene3D" id="3.40.630.30">
    <property type="match status" value="1"/>
</dbReference>
<dbReference type="InterPro" id="IPR016181">
    <property type="entry name" value="Acyl_CoA_acyltransferase"/>
</dbReference>